<dbReference type="PANTHER" id="PTHR48125">
    <property type="entry name" value="LP07818P1"/>
    <property type="match status" value="1"/>
</dbReference>
<keyword evidence="1" id="KW-0812">Transmembrane</keyword>
<organism evidence="3 4">
    <name type="scientific">Cymbomonas tetramitiformis</name>
    <dbReference type="NCBI Taxonomy" id="36881"/>
    <lineage>
        <taxon>Eukaryota</taxon>
        <taxon>Viridiplantae</taxon>
        <taxon>Chlorophyta</taxon>
        <taxon>Pyramimonadophyceae</taxon>
        <taxon>Pyramimonadales</taxon>
        <taxon>Pyramimonadaceae</taxon>
        <taxon>Cymbomonas</taxon>
    </lineage>
</organism>
<feature type="transmembrane region" description="Helical" evidence="1">
    <location>
        <begin position="521"/>
        <end position="539"/>
    </location>
</feature>
<keyword evidence="4" id="KW-1185">Reference proteome</keyword>
<name>A0AAE0BX42_9CHLO</name>
<evidence type="ECO:0000313" key="4">
    <source>
        <dbReference type="Proteomes" id="UP001190700"/>
    </source>
</evidence>
<evidence type="ECO:0000256" key="1">
    <source>
        <dbReference type="SAM" id="Phobius"/>
    </source>
</evidence>
<dbReference type="Proteomes" id="UP001190700">
    <property type="component" value="Unassembled WGS sequence"/>
</dbReference>
<accession>A0AAE0BX42</accession>
<keyword evidence="1" id="KW-0472">Membrane</keyword>
<dbReference type="AlphaFoldDB" id="A0AAE0BX42"/>
<protein>
    <submittedName>
        <fullName evidence="3">Uncharacterized protein</fullName>
    </submittedName>
</protein>
<feature type="chain" id="PRO_5042135653" evidence="2">
    <location>
        <begin position="21"/>
        <end position="594"/>
    </location>
</feature>
<evidence type="ECO:0000313" key="3">
    <source>
        <dbReference type="EMBL" id="KAK3244406.1"/>
    </source>
</evidence>
<evidence type="ECO:0000256" key="2">
    <source>
        <dbReference type="SAM" id="SignalP"/>
    </source>
</evidence>
<comment type="caution">
    <text evidence="3">The sequence shown here is derived from an EMBL/GenBank/DDBJ whole genome shotgun (WGS) entry which is preliminary data.</text>
</comment>
<dbReference type="PANTHER" id="PTHR48125:SF10">
    <property type="entry name" value="OS12G0136300 PROTEIN"/>
    <property type="match status" value="1"/>
</dbReference>
<keyword evidence="1" id="KW-1133">Transmembrane helix</keyword>
<proteinExistence type="predicted"/>
<gene>
    <name evidence="3" type="ORF">CYMTET_45976</name>
</gene>
<keyword evidence="2" id="KW-0732">Signal</keyword>
<reference evidence="3 4" key="1">
    <citation type="journal article" date="2015" name="Genome Biol. Evol.">
        <title>Comparative Genomics of a Bacterivorous Green Alga Reveals Evolutionary Causalities and Consequences of Phago-Mixotrophic Mode of Nutrition.</title>
        <authorList>
            <person name="Burns J.A."/>
            <person name="Paasch A."/>
            <person name="Narechania A."/>
            <person name="Kim E."/>
        </authorList>
    </citation>
    <scope>NUCLEOTIDE SEQUENCE [LARGE SCALE GENOMIC DNA]</scope>
    <source>
        <strain evidence="3 4">PLY_AMNH</strain>
    </source>
</reference>
<sequence length="594" mass="66776">MSWVIVLWVILPSCIPEKYAAEAVCLRGEGNCDVRAWFIKETDARGFAATYVASTLSPTPPPTAPRVDPKFTWGYLYSPPPPSTPPAQPPRPVAPPPWSPRGFTANGTNWFHASFQDVLDLALADLGETNITAFEANYPNVTDGYDRYERAFRLYFQLSGTWSAHSDLQVPAKIFWTANEPLAPPPRAPPPIYVSPPLPPPSKPWYLTPQRWSPSSPPNTPPIASEVFAWNPPPTLDFNGCKRSSGCIRPASLARFLQHKWILGRQWIADDEAHCQQKCAQPVWQCERSCQQDRQCITEAFYSINVSALPAGLRTEALHWQPPPAPLASWPNVSAELLFPSDRVHVFKQCAEGCNAECTWRDLARECEKECTVRRKEILYGRFFDAGKAHSTQQPRRSILADLLVYVLTRPRDAIPAEVRQLLLPEGVPDSRWPGSLLPRSMLTPPPGRGNRRFYKEKDVKPYLPERSGCDARCRVHALIEAGLPELLADVHSDGLLETPDAHAIAEERFRKEMLEMAKPFAVYSAVAAITILMTYKAFRMASEGRHGRFPQFEYSTRDLRMLSASVGRGRDEGQAPNRALRDVWDSYTARTHI</sequence>
<dbReference type="EMBL" id="LGRX02031897">
    <property type="protein sequence ID" value="KAK3244406.1"/>
    <property type="molecule type" value="Genomic_DNA"/>
</dbReference>
<feature type="signal peptide" evidence="2">
    <location>
        <begin position="1"/>
        <end position="20"/>
    </location>
</feature>